<protein>
    <submittedName>
        <fullName evidence="1">Uncharacterized protein</fullName>
    </submittedName>
</protein>
<organism evidence="1 2">
    <name type="scientific">Burkholderia humptydooensis</name>
    <dbReference type="NCBI Taxonomy" id="430531"/>
    <lineage>
        <taxon>Bacteria</taxon>
        <taxon>Pseudomonadati</taxon>
        <taxon>Pseudomonadota</taxon>
        <taxon>Betaproteobacteria</taxon>
        <taxon>Burkholderiales</taxon>
        <taxon>Burkholderiaceae</taxon>
        <taxon>Burkholderia</taxon>
        <taxon>pseudomallei group</taxon>
    </lineage>
</organism>
<sequence length="199" mass="22247">MTRTPMTLATLAAEAERTNTTSVDFGGYRWLITRLCGKTELRGRDDGKLSLVTIVETLINDDDNPIYHAQVDYRRRGHDLYVLQGGFCCAEDAINWAAGFQWFTRKTGSLIWVGAAEDATRWYAQIGASTAEIAVFTAREGDAPHYTVTRSLELGGQWIEFQIGDNTLDNERRGIVSFEHASTIALTMPDYVMELVRSA</sequence>
<dbReference type="EMBL" id="CP065686">
    <property type="protein sequence ID" value="QPS44954.1"/>
    <property type="molecule type" value="Genomic_DNA"/>
</dbReference>
<name>A0A7T2U3M0_9BURK</name>
<proteinExistence type="predicted"/>
<reference evidence="1 2" key="1">
    <citation type="submission" date="2020-12" db="EMBL/GenBank/DDBJ databases">
        <title>FDA dAtabase for Regulatory Grade micrObial Sequences (FDA-ARGOS): Supporting development and validation of Infectious Disease Dx tests.</title>
        <authorList>
            <person name="Nelson B."/>
            <person name="Plummer A."/>
            <person name="Tallon L."/>
            <person name="Sadzewicz L."/>
            <person name="Zhao X."/>
            <person name="Boylan J."/>
            <person name="Ott S."/>
            <person name="Bowen H."/>
            <person name="Vavikolanu K."/>
            <person name="Mehta A."/>
            <person name="Aluvathingal J."/>
            <person name="Nadendla S."/>
            <person name="Myers T."/>
            <person name="Yan Y."/>
            <person name="Sichtig H."/>
        </authorList>
    </citation>
    <scope>NUCLEOTIDE SEQUENCE [LARGE SCALE GENOMIC DNA]</scope>
    <source>
        <strain evidence="1 2">FDAARGOS_899</strain>
    </source>
</reference>
<dbReference type="KEGG" id="bhg:I6G56_07765"/>
<evidence type="ECO:0000313" key="2">
    <source>
        <dbReference type="Proteomes" id="UP000594943"/>
    </source>
</evidence>
<evidence type="ECO:0000313" key="1">
    <source>
        <dbReference type="EMBL" id="QPS44954.1"/>
    </source>
</evidence>
<dbReference type="Proteomes" id="UP000594943">
    <property type="component" value="Chromosome 1"/>
</dbReference>
<dbReference type="AlphaFoldDB" id="A0A7T2U3M0"/>
<accession>A0A7T2U3M0</accession>
<dbReference type="RefSeq" id="WP_080595267.1">
    <property type="nucleotide sequence ID" value="NZ_CP013380.1"/>
</dbReference>
<gene>
    <name evidence="1" type="ORF">I6G56_07765</name>
</gene>